<name>A0A0D6EPC2_SPOSA</name>
<dbReference type="Pfam" id="PF04909">
    <property type="entry name" value="Amidohydro_2"/>
    <property type="match status" value="1"/>
</dbReference>
<evidence type="ECO:0000256" key="3">
    <source>
        <dbReference type="RuleBase" id="RU366045"/>
    </source>
</evidence>
<dbReference type="InterPro" id="IPR032465">
    <property type="entry name" value="ACMSD"/>
</dbReference>
<dbReference type="GO" id="GO:0005829">
    <property type="term" value="C:cytosol"/>
    <property type="evidence" value="ECO:0007669"/>
    <property type="project" value="TreeGrafter"/>
</dbReference>
<evidence type="ECO:0000259" key="4">
    <source>
        <dbReference type="Pfam" id="PF04909"/>
    </source>
</evidence>
<proteinExistence type="inferred from homology"/>
<evidence type="ECO:0000313" key="6">
    <source>
        <dbReference type="Proteomes" id="UP000243876"/>
    </source>
</evidence>
<dbReference type="PANTHER" id="PTHR21240:SF28">
    <property type="entry name" value="ISO-OROTATE DECARBOXYLASE (EUROFUNG)"/>
    <property type="match status" value="1"/>
</dbReference>
<feature type="domain" description="Amidohydrolase-related" evidence="4">
    <location>
        <begin position="166"/>
        <end position="295"/>
    </location>
</feature>
<evidence type="ECO:0000256" key="2">
    <source>
        <dbReference type="ARBA" id="ARBA00023239"/>
    </source>
</evidence>
<dbReference type="InterPro" id="IPR032466">
    <property type="entry name" value="Metal_Hydrolase"/>
</dbReference>
<sequence>MTVAARPLLVDVHSHVYPPSYMELMRKRAQIPKIIKGADGGERVVLLKEEEGKGANSKGRPVGPQYWDRDEKIKFMDTHGIDVTQIAHAIPIPQVVSLANPWLDFLEPAEATQAAHDLNLDVQSYCASFAPSSSSSSSFSPLTEKRLFGFGSLPLVPGIETKKVVEAVKQIKGLSYLRGVVMGTKGIGKGLDDPGMEPIWEAIAAAGLVVFVVSLRLRSSDLLKKRLTRIGILQHPHYGIENAFGEQDNGHVLALGLGFPFETTIAIARLILSGVLDRHPTLKLLLAHSAGALPALSSRLSSCVVHDPHVKDRLQHDFRYYLGQMWYDAVTYGPEELALVERVVSRANGYEGKEEQIEFVDRVTTRAHAPEGAFPGVDRIMFGTDHPFFPPLDGEGTRWKSVDENLDAIAGVAGWGADERAKVMGGNAVELFDLEL</sequence>
<feature type="non-terminal residue" evidence="5">
    <location>
        <position position="436"/>
    </location>
</feature>
<keyword evidence="2 3" id="KW-0456">Lyase</keyword>
<evidence type="ECO:0000256" key="1">
    <source>
        <dbReference type="ARBA" id="ARBA00022793"/>
    </source>
</evidence>
<accession>A0A0D6EPC2</accession>
<dbReference type="GO" id="GO:0016831">
    <property type="term" value="F:carboxy-lyase activity"/>
    <property type="evidence" value="ECO:0007669"/>
    <property type="project" value="UniProtKB-KW"/>
</dbReference>
<dbReference type="Proteomes" id="UP000243876">
    <property type="component" value="Unassembled WGS sequence"/>
</dbReference>
<keyword evidence="1 3" id="KW-0210">Decarboxylase</keyword>
<comment type="similarity">
    <text evidence="3">Belongs to the metallo-dependent hydrolases superfamily.</text>
</comment>
<dbReference type="AlphaFoldDB" id="A0A0D6EPC2"/>
<dbReference type="GO" id="GO:0019748">
    <property type="term" value="P:secondary metabolic process"/>
    <property type="evidence" value="ECO:0007669"/>
    <property type="project" value="TreeGrafter"/>
</dbReference>
<organism evidence="5 6">
    <name type="scientific">Sporidiobolus salmonicolor</name>
    <name type="common">Yeast-like fungus</name>
    <name type="synonym">Sporobolomyces salmonicolor</name>
    <dbReference type="NCBI Taxonomy" id="5005"/>
    <lineage>
        <taxon>Eukaryota</taxon>
        <taxon>Fungi</taxon>
        <taxon>Dikarya</taxon>
        <taxon>Basidiomycota</taxon>
        <taxon>Pucciniomycotina</taxon>
        <taxon>Microbotryomycetes</taxon>
        <taxon>Sporidiobolales</taxon>
        <taxon>Sporidiobolaceae</taxon>
        <taxon>Sporobolomyces</taxon>
    </lineage>
</organism>
<reference evidence="6" key="1">
    <citation type="submission" date="2015-02" db="EMBL/GenBank/DDBJ databases">
        <authorList>
            <person name="Gon?alves P."/>
        </authorList>
    </citation>
    <scope>NUCLEOTIDE SEQUENCE [LARGE SCALE GENOMIC DNA]</scope>
</reference>
<dbReference type="GO" id="GO:0016787">
    <property type="term" value="F:hydrolase activity"/>
    <property type="evidence" value="ECO:0007669"/>
    <property type="project" value="InterPro"/>
</dbReference>
<gene>
    <name evidence="5" type="primary">SPOSA6832_03455</name>
</gene>
<dbReference type="InterPro" id="IPR006680">
    <property type="entry name" value="Amidohydro-rel"/>
</dbReference>
<dbReference type="SUPFAM" id="SSF51556">
    <property type="entry name" value="Metallo-dependent hydrolases"/>
    <property type="match status" value="1"/>
</dbReference>
<dbReference type="EMBL" id="CENE01000016">
    <property type="protein sequence ID" value="CEQ41701.1"/>
    <property type="molecule type" value="Genomic_DNA"/>
</dbReference>
<feature type="non-terminal residue" evidence="5">
    <location>
        <position position="1"/>
    </location>
</feature>
<protein>
    <submittedName>
        <fullName evidence="5">SPOSA6832_03455-mRNA-1:cds</fullName>
    </submittedName>
</protein>
<keyword evidence="6" id="KW-1185">Reference proteome</keyword>
<dbReference type="Gene3D" id="3.20.20.140">
    <property type="entry name" value="Metal-dependent hydrolases"/>
    <property type="match status" value="1"/>
</dbReference>
<evidence type="ECO:0000313" key="5">
    <source>
        <dbReference type="EMBL" id="CEQ41701.1"/>
    </source>
</evidence>
<dbReference type="OrthoDB" id="191270at2759"/>
<dbReference type="PANTHER" id="PTHR21240">
    <property type="entry name" value="2-AMINO-3-CARBOXYLMUCONATE-6-SEMIALDEHYDE DECARBOXYLASE"/>
    <property type="match status" value="1"/>
</dbReference>